<dbReference type="AlphaFoldDB" id="A0A1F6M7B2"/>
<dbReference type="STRING" id="1798680.A3J66_03665"/>
<dbReference type="EMBL" id="MFQB01000031">
    <property type="protein sequence ID" value="OGH67499.1"/>
    <property type="molecule type" value="Genomic_DNA"/>
</dbReference>
<accession>A0A1F6M7B2</accession>
<protein>
    <submittedName>
        <fullName evidence="1">Uncharacterized protein</fullName>
    </submittedName>
</protein>
<evidence type="ECO:0000313" key="2">
    <source>
        <dbReference type="Proteomes" id="UP000176282"/>
    </source>
</evidence>
<sequence length="134" mass="15767">MGQFFVRTVNKEVVMFWLTNAQKIHEQVVQPHKEVVWQIHGWNGQVVFYGDEDALFIFNPFEMKMHAFFKNTYLLHTIKKVENDGKGGGKFFVRMSGPGEVRFIIELGEEWGALLKLARGCLRSTRWLKKYDRN</sequence>
<dbReference type="Proteomes" id="UP000176282">
    <property type="component" value="Unassembled WGS sequence"/>
</dbReference>
<proteinExistence type="predicted"/>
<name>A0A1F6M7B2_9BACT</name>
<gene>
    <name evidence="1" type="ORF">A3J66_03665</name>
</gene>
<evidence type="ECO:0000313" key="1">
    <source>
        <dbReference type="EMBL" id="OGH67499.1"/>
    </source>
</evidence>
<comment type="caution">
    <text evidence="1">The sequence shown here is derived from an EMBL/GenBank/DDBJ whole genome shotgun (WGS) entry which is preliminary data.</text>
</comment>
<reference evidence="1 2" key="1">
    <citation type="journal article" date="2016" name="Nat. Commun.">
        <title>Thousands of microbial genomes shed light on interconnected biogeochemical processes in an aquifer system.</title>
        <authorList>
            <person name="Anantharaman K."/>
            <person name="Brown C.T."/>
            <person name="Hug L.A."/>
            <person name="Sharon I."/>
            <person name="Castelle C.J."/>
            <person name="Probst A.J."/>
            <person name="Thomas B.C."/>
            <person name="Singh A."/>
            <person name="Wilkins M.J."/>
            <person name="Karaoz U."/>
            <person name="Brodie E.L."/>
            <person name="Williams K.H."/>
            <person name="Hubbard S.S."/>
            <person name="Banfield J.F."/>
        </authorList>
    </citation>
    <scope>NUCLEOTIDE SEQUENCE [LARGE SCALE GENOMIC DNA]</scope>
</reference>
<organism evidence="1 2">
    <name type="scientific">Candidatus Magasanikbacteria bacterium RIFCSPHIGHO2_02_FULL_47_14</name>
    <dbReference type="NCBI Taxonomy" id="1798680"/>
    <lineage>
        <taxon>Bacteria</taxon>
        <taxon>Candidatus Magasanikiibacteriota</taxon>
    </lineage>
</organism>